<proteinExistence type="predicted"/>
<accession>A0A4R4FDW2</accession>
<protein>
    <submittedName>
        <fullName evidence="1">Uncharacterized protein</fullName>
    </submittedName>
</protein>
<dbReference type="RefSeq" id="WP_132279268.1">
    <property type="nucleotide sequence ID" value="NZ_JAOBST010000011.1"/>
</dbReference>
<comment type="caution">
    <text evidence="1">The sequence shown here is derived from an EMBL/GenBank/DDBJ whole genome shotgun (WGS) entry which is preliminary data.</text>
</comment>
<name>A0A4R4FDW2_9FIRM</name>
<gene>
    <name evidence="1" type="ORF">E1963_14325</name>
</gene>
<dbReference type="EMBL" id="SMMX01000013">
    <property type="protein sequence ID" value="TDA20949.1"/>
    <property type="molecule type" value="Genomic_DNA"/>
</dbReference>
<sequence>MMEELEQLMEEAVSLAGIYSEEWTNRNPSDPGMTILENLSALHLLQREAAVQVTEAARVGLLKLAGFMPQEPDNARLVVELAQEGPFSFPQHQKFYVDNVCFETEAGVRNMQGRLLGVYVKGRDGFREIKELKDGVPLNARPFGSHPSAGDAVYFLFDELPCGRKAGVRLYAEGMGSGTRNPFSEEEPVDFARMQWSCLTTRGHEDIVCQDGTHGFLQSGEIVLWINSDRLVKEQVGARKGYLLCCRIVEAAYDRAPEIAAVHGPLFSLIQRDTQSFSMNFGGREDIRIWPVFPEETFLFVYVREQGREDYIRYAEHAGPGSEEVQGRYYEKREMEDGRLQICFLDGQRRYLPAEEDNAVVVICCNREMMLHREMGVLGGWENQRLDLPPGGCTDAKVLRIGVRRPGDERGAGCTFFRPGTDKRDGVYYTYEDGSGQICIHDAGPYTGCHIFLSDYALSVWDAGNIRSGNVLASAGGNAGVRVRNPVRGMEGRARESAKDIRKRFLQDMMQPVSAVTEKDYKELVMQTPGLCIHKVTAYYEEKRNEICVAVMPGTEGPFPRLPLLYRRQIERYLDKRKILTAKVSVKDPTYIRVDVYVTVSVRDRETWDIQKVRQEIEWELDDRRNTREIGQSISFDSLSGRIRACPGTGHILELKAIPAGVPGRFIRPGTDIPIPPDAACYPGDIVIREE</sequence>
<keyword evidence="2" id="KW-1185">Reference proteome</keyword>
<organism evidence="1 2">
    <name type="scientific">Extibacter muris</name>
    <dbReference type="NCBI Taxonomy" id="1796622"/>
    <lineage>
        <taxon>Bacteria</taxon>
        <taxon>Bacillati</taxon>
        <taxon>Bacillota</taxon>
        <taxon>Clostridia</taxon>
        <taxon>Lachnospirales</taxon>
        <taxon>Lachnospiraceae</taxon>
        <taxon>Extibacter</taxon>
    </lineage>
</organism>
<evidence type="ECO:0000313" key="1">
    <source>
        <dbReference type="EMBL" id="TDA20949.1"/>
    </source>
</evidence>
<dbReference type="Proteomes" id="UP000295710">
    <property type="component" value="Unassembled WGS sequence"/>
</dbReference>
<dbReference type="AlphaFoldDB" id="A0A4R4FDW2"/>
<evidence type="ECO:0000313" key="2">
    <source>
        <dbReference type="Proteomes" id="UP000295710"/>
    </source>
</evidence>
<reference evidence="1 2" key="1">
    <citation type="journal article" date="2016" name="Nat. Microbiol.">
        <title>The Mouse Intestinal Bacterial Collection (miBC) provides host-specific insight into cultured diversity and functional potential of the gut microbiota.</title>
        <authorList>
            <person name="Lagkouvardos I."/>
            <person name="Pukall R."/>
            <person name="Abt B."/>
            <person name="Foesel B.U."/>
            <person name="Meier-Kolthoff J.P."/>
            <person name="Kumar N."/>
            <person name="Bresciani A."/>
            <person name="Martinez I."/>
            <person name="Just S."/>
            <person name="Ziegler C."/>
            <person name="Brugiroux S."/>
            <person name="Garzetti D."/>
            <person name="Wenning M."/>
            <person name="Bui T.P."/>
            <person name="Wang J."/>
            <person name="Hugenholtz F."/>
            <person name="Plugge C.M."/>
            <person name="Peterson D.A."/>
            <person name="Hornef M.W."/>
            <person name="Baines J.F."/>
            <person name="Smidt H."/>
            <person name="Walter J."/>
            <person name="Kristiansen K."/>
            <person name="Nielsen H.B."/>
            <person name="Haller D."/>
            <person name="Overmann J."/>
            <person name="Stecher B."/>
            <person name="Clavel T."/>
        </authorList>
    </citation>
    <scope>NUCLEOTIDE SEQUENCE [LARGE SCALE GENOMIC DNA]</scope>
    <source>
        <strain evidence="1 2">DSM 28560</strain>
    </source>
</reference>